<dbReference type="InterPro" id="IPR006119">
    <property type="entry name" value="Resolv_N"/>
</dbReference>
<dbReference type="GO" id="GO:0000150">
    <property type="term" value="F:DNA strand exchange activity"/>
    <property type="evidence" value="ECO:0007669"/>
    <property type="project" value="InterPro"/>
</dbReference>
<feature type="active site" description="O-(5'-phospho-DNA)-serine intermediate" evidence="5 6">
    <location>
        <position position="12"/>
    </location>
</feature>
<dbReference type="SUPFAM" id="SSF46689">
    <property type="entry name" value="Homeodomain-like"/>
    <property type="match status" value="1"/>
</dbReference>
<dbReference type="Gene3D" id="1.10.10.60">
    <property type="entry name" value="Homeodomain-like"/>
    <property type="match status" value="1"/>
</dbReference>
<keyword evidence="4" id="KW-0233">DNA recombination</keyword>
<dbReference type="AlphaFoldDB" id="A0A7I9V5C4"/>
<name>A0A7I9V5C4_9ACTN</name>
<dbReference type="InterPro" id="IPR006120">
    <property type="entry name" value="Resolvase_HTH_dom"/>
</dbReference>
<protein>
    <submittedName>
        <fullName evidence="8">Resolvase</fullName>
    </submittedName>
</protein>
<comment type="similarity">
    <text evidence="1">Belongs to the site-specific recombinase resolvase family.</text>
</comment>
<dbReference type="CDD" id="cd03768">
    <property type="entry name" value="SR_ResInv"/>
    <property type="match status" value="1"/>
</dbReference>
<dbReference type="PROSITE" id="PS00398">
    <property type="entry name" value="RECOMBINASES_2"/>
    <property type="match status" value="1"/>
</dbReference>
<feature type="domain" description="Resolvase/invertase-type recombinase catalytic" evidence="7">
    <location>
        <begin position="4"/>
        <end position="137"/>
    </location>
</feature>
<evidence type="ECO:0000256" key="6">
    <source>
        <dbReference type="PROSITE-ProRule" id="PRU10137"/>
    </source>
</evidence>
<dbReference type="InterPro" id="IPR050639">
    <property type="entry name" value="SSR_resolvase"/>
</dbReference>
<evidence type="ECO:0000256" key="4">
    <source>
        <dbReference type="ARBA" id="ARBA00023172"/>
    </source>
</evidence>
<dbReference type="SUPFAM" id="SSF53041">
    <property type="entry name" value="Resolvase-like"/>
    <property type="match status" value="1"/>
</dbReference>
<evidence type="ECO:0000256" key="2">
    <source>
        <dbReference type="ARBA" id="ARBA00022908"/>
    </source>
</evidence>
<evidence type="ECO:0000313" key="9">
    <source>
        <dbReference type="Proteomes" id="UP000444960"/>
    </source>
</evidence>
<dbReference type="Gene3D" id="3.40.50.1390">
    <property type="entry name" value="Resolvase, N-terminal catalytic domain"/>
    <property type="match status" value="1"/>
</dbReference>
<dbReference type="PROSITE" id="PS00397">
    <property type="entry name" value="RECOMBINASES_1"/>
    <property type="match status" value="1"/>
</dbReference>
<dbReference type="Pfam" id="PF00239">
    <property type="entry name" value="Resolvase"/>
    <property type="match status" value="1"/>
</dbReference>
<reference evidence="9" key="1">
    <citation type="submission" date="2019-06" db="EMBL/GenBank/DDBJ databases">
        <title>Gordonia isolated from sludge of a wastewater treatment plant.</title>
        <authorList>
            <person name="Tamura T."/>
            <person name="Aoyama K."/>
            <person name="Kang Y."/>
            <person name="Saito S."/>
            <person name="Akiyama N."/>
            <person name="Yazawa K."/>
            <person name="Gonoi T."/>
            <person name="Mikami Y."/>
        </authorList>
    </citation>
    <scope>NUCLEOTIDE SEQUENCE [LARGE SCALE GENOMIC DNA]</scope>
    <source>
        <strain evidence="9">NBRC 107696</strain>
    </source>
</reference>
<proteinExistence type="inferred from homology"/>
<dbReference type="InterPro" id="IPR009057">
    <property type="entry name" value="Homeodomain-like_sf"/>
</dbReference>
<sequence>MTGERVGYVRVSTAEQNESRQLDGVELDEVFVDKASGRNRDRPKLDALIKYVRKGDTVLVHSLDRLARNVTDLQAIIAELNSKGVRVEVTTQGLVFTGDDNPMTKLLLQMLGAVAEFELAAIRERQAEGIAKAKAAGKYAGRKVALTPEQVAEIARRHAGGAGEGITSLAKEFGVSRQTVYKYLAEESTVKDQQ</sequence>
<keyword evidence="9" id="KW-1185">Reference proteome</keyword>
<dbReference type="InterPro" id="IPR006118">
    <property type="entry name" value="Recombinase_CS"/>
</dbReference>
<dbReference type="GO" id="GO:0003677">
    <property type="term" value="F:DNA binding"/>
    <property type="evidence" value="ECO:0007669"/>
    <property type="project" value="UniProtKB-KW"/>
</dbReference>
<dbReference type="Proteomes" id="UP000444960">
    <property type="component" value="Unassembled WGS sequence"/>
</dbReference>
<dbReference type="GO" id="GO:0015074">
    <property type="term" value="P:DNA integration"/>
    <property type="evidence" value="ECO:0007669"/>
    <property type="project" value="UniProtKB-KW"/>
</dbReference>
<keyword evidence="2" id="KW-0229">DNA integration</keyword>
<evidence type="ECO:0000256" key="5">
    <source>
        <dbReference type="PIRSR" id="PIRSR606118-50"/>
    </source>
</evidence>
<dbReference type="Pfam" id="PF02796">
    <property type="entry name" value="HTH_7"/>
    <property type="match status" value="1"/>
</dbReference>
<dbReference type="InterPro" id="IPR036162">
    <property type="entry name" value="Resolvase-like_N_sf"/>
</dbReference>
<dbReference type="RefSeq" id="WP_161894282.1">
    <property type="nucleotide sequence ID" value="NZ_BJOV01000002.1"/>
</dbReference>
<gene>
    <name evidence="8" type="ORF">nbrc107696_08280</name>
</gene>
<keyword evidence="3" id="KW-0238">DNA-binding</keyword>
<accession>A0A7I9V5C4</accession>
<dbReference type="SMART" id="SM00857">
    <property type="entry name" value="Resolvase"/>
    <property type="match status" value="1"/>
</dbReference>
<evidence type="ECO:0000256" key="1">
    <source>
        <dbReference type="ARBA" id="ARBA00009913"/>
    </source>
</evidence>
<dbReference type="PANTHER" id="PTHR30461">
    <property type="entry name" value="DNA-INVERTASE FROM LAMBDOID PROPHAGE"/>
    <property type="match status" value="1"/>
</dbReference>
<dbReference type="PANTHER" id="PTHR30461:SF26">
    <property type="entry name" value="RESOLVASE HOMOLOG YNEB"/>
    <property type="match status" value="1"/>
</dbReference>
<comment type="caution">
    <text evidence="8">The sequence shown here is derived from an EMBL/GenBank/DDBJ whole genome shotgun (WGS) entry which is preliminary data.</text>
</comment>
<dbReference type="OrthoDB" id="3405463at2"/>
<evidence type="ECO:0000256" key="3">
    <source>
        <dbReference type="ARBA" id="ARBA00023125"/>
    </source>
</evidence>
<dbReference type="EMBL" id="BJOV01000002">
    <property type="protein sequence ID" value="GEE00382.1"/>
    <property type="molecule type" value="Genomic_DNA"/>
</dbReference>
<dbReference type="PROSITE" id="PS51736">
    <property type="entry name" value="RECOMBINASES_3"/>
    <property type="match status" value="1"/>
</dbReference>
<dbReference type="CDD" id="cd00569">
    <property type="entry name" value="HTH_Hin_like"/>
    <property type="match status" value="1"/>
</dbReference>
<organism evidence="8 9">
    <name type="scientific">Gordonia spumicola</name>
    <dbReference type="NCBI Taxonomy" id="589161"/>
    <lineage>
        <taxon>Bacteria</taxon>
        <taxon>Bacillati</taxon>
        <taxon>Actinomycetota</taxon>
        <taxon>Actinomycetes</taxon>
        <taxon>Mycobacteriales</taxon>
        <taxon>Gordoniaceae</taxon>
        <taxon>Gordonia</taxon>
    </lineage>
</organism>
<evidence type="ECO:0000259" key="7">
    <source>
        <dbReference type="PROSITE" id="PS51736"/>
    </source>
</evidence>
<evidence type="ECO:0000313" key="8">
    <source>
        <dbReference type="EMBL" id="GEE00382.1"/>
    </source>
</evidence>